<organism evidence="3 4">
    <name type="scientific">Hibiscus sabdariffa</name>
    <name type="common">roselle</name>
    <dbReference type="NCBI Taxonomy" id="183260"/>
    <lineage>
        <taxon>Eukaryota</taxon>
        <taxon>Viridiplantae</taxon>
        <taxon>Streptophyta</taxon>
        <taxon>Embryophyta</taxon>
        <taxon>Tracheophyta</taxon>
        <taxon>Spermatophyta</taxon>
        <taxon>Magnoliopsida</taxon>
        <taxon>eudicotyledons</taxon>
        <taxon>Gunneridae</taxon>
        <taxon>Pentapetalae</taxon>
        <taxon>rosids</taxon>
        <taxon>malvids</taxon>
        <taxon>Malvales</taxon>
        <taxon>Malvaceae</taxon>
        <taxon>Malvoideae</taxon>
        <taxon>Hibiscus</taxon>
    </lineage>
</organism>
<name>A0ABR1Z9U5_9ROSI</name>
<keyword evidence="4" id="KW-1185">Reference proteome</keyword>
<comment type="caution">
    <text evidence="3">The sequence shown here is derived from an EMBL/GenBank/DDBJ whole genome shotgun (WGS) entry which is preliminary data.</text>
</comment>
<feature type="domain" description="Prolamin-like" evidence="2">
    <location>
        <begin position="133"/>
        <end position="200"/>
    </location>
</feature>
<dbReference type="PANTHER" id="PTHR31181">
    <property type="entry name" value="EGG CELL-SECRETED PROTEIN 1.4"/>
    <property type="match status" value="1"/>
</dbReference>
<proteinExistence type="predicted"/>
<dbReference type="EMBL" id="JBBPBN010002087">
    <property type="protein sequence ID" value="KAK8476740.1"/>
    <property type="molecule type" value="Genomic_DNA"/>
</dbReference>
<sequence>MLLNGNVLSVNSSGIIPPLEPLHVISSEPIMVAPLSIVFVHMPGVIVPACKARRSNCCHRQARDHFSLEKCKSVGHHSPAYKAVCRRYLPRFSKEKQAGTSCSTPTPPGGPKLKAISKVSIPDFGTGSYDVGQCWSSLTKVNGCGTEILESIAGGLMQTSVPISHGCCRAIVKIGHDCWSKMFPPNPFFPFAEDMVWSYCIQA</sequence>
<gene>
    <name evidence="3" type="ORF">V6N11_046763</name>
</gene>
<protein>
    <recommendedName>
        <fullName evidence="2">Prolamin-like domain-containing protein</fullName>
    </recommendedName>
</protein>
<dbReference type="InterPro" id="IPR008502">
    <property type="entry name" value="Prolamin-like"/>
</dbReference>
<dbReference type="Pfam" id="PF05617">
    <property type="entry name" value="Prolamin_like"/>
    <property type="match status" value="1"/>
</dbReference>
<evidence type="ECO:0000256" key="1">
    <source>
        <dbReference type="ARBA" id="ARBA00022729"/>
    </source>
</evidence>
<accession>A0ABR1Z9U5</accession>
<keyword evidence="1" id="KW-0732">Signal</keyword>
<evidence type="ECO:0000259" key="2">
    <source>
        <dbReference type="Pfam" id="PF05617"/>
    </source>
</evidence>
<dbReference type="Proteomes" id="UP001396334">
    <property type="component" value="Unassembled WGS sequence"/>
</dbReference>
<evidence type="ECO:0000313" key="4">
    <source>
        <dbReference type="Proteomes" id="UP001396334"/>
    </source>
</evidence>
<dbReference type="PANTHER" id="PTHR31181:SF67">
    <property type="entry name" value="PROLAMIN-LIKE PROTEIN (DUF1278)"/>
    <property type="match status" value="1"/>
</dbReference>
<reference evidence="3 4" key="1">
    <citation type="journal article" date="2024" name="G3 (Bethesda)">
        <title>Genome assembly of Hibiscus sabdariffa L. provides insights into metabolisms of medicinal natural products.</title>
        <authorList>
            <person name="Kim T."/>
        </authorList>
    </citation>
    <scope>NUCLEOTIDE SEQUENCE [LARGE SCALE GENOMIC DNA]</scope>
    <source>
        <strain evidence="3">TK-2024</strain>
        <tissue evidence="3">Old leaves</tissue>
    </source>
</reference>
<evidence type="ECO:0000313" key="3">
    <source>
        <dbReference type="EMBL" id="KAK8476740.1"/>
    </source>
</evidence>